<feature type="domain" description="HTH hxlR-type" evidence="4">
    <location>
        <begin position="8"/>
        <end position="103"/>
    </location>
</feature>
<organism evidence="5 6">
    <name type="scientific">Natronocella acetinitrilica</name>
    <dbReference type="NCBI Taxonomy" id="414046"/>
    <lineage>
        <taxon>Bacteria</taxon>
        <taxon>Pseudomonadati</taxon>
        <taxon>Pseudomonadota</taxon>
        <taxon>Gammaproteobacteria</taxon>
        <taxon>Chromatiales</taxon>
        <taxon>Ectothiorhodospiraceae</taxon>
        <taxon>Natronocella</taxon>
    </lineage>
</organism>
<dbReference type="GO" id="GO:0003677">
    <property type="term" value="F:DNA binding"/>
    <property type="evidence" value="ECO:0007669"/>
    <property type="project" value="UniProtKB-KW"/>
</dbReference>
<evidence type="ECO:0000256" key="1">
    <source>
        <dbReference type="ARBA" id="ARBA00023015"/>
    </source>
</evidence>
<dbReference type="Pfam" id="PF01638">
    <property type="entry name" value="HxlR"/>
    <property type="match status" value="1"/>
</dbReference>
<evidence type="ECO:0000256" key="2">
    <source>
        <dbReference type="ARBA" id="ARBA00023125"/>
    </source>
</evidence>
<dbReference type="InterPro" id="IPR036527">
    <property type="entry name" value="SCP2_sterol-bd_dom_sf"/>
</dbReference>
<evidence type="ECO:0000313" key="5">
    <source>
        <dbReference type="EMBL" id="MCP1675179.1"/>
    </source>
</evidence>
<reference evidence="5" key="1">
    <citation type="submission" date="2022-03" db="EMBL/GenBank/DDBJ databases">
        <title>Genomic Encyclopedia of Type Strains, Phase III (KMG-III): the genomes of soil and plant-associated and newly described type strains.</title>
        <authorList>
            <person name="Whitman W."/>
        </authorList>
    </citation>
    <scope>NUCLEOTIDE SEQUENCE</scope>
    <source>
        <strain evidence="5">ANL 6-2</strain>
    </source>
</reference>
<dbReference type="Proteomes" id="UP001205843">
    <property type="component" value="Unassembled WGS sequence"/>
</dbReference>
<name>A0AAE3G510_9GAMM</name>
<evidence type="ECO:0000256" key="3">
    <source>
        <dbReference type="ARBA" id="ARBA00023163"/>
    </source>
</evidence>
<protein>
    <submittedName>
        <fullName evidence="5">DNA-binding HxlR family transcriptional regulator</fullName>
    </submittedName>
</protein>
<keyword evidence="2 5" id="KW-0238">DNA-binding</keyword>
<evidence type="ECO:0000313" key="6">
    <source>
        <dbReference type="Proteomes" id="UP001205843"/>
    </source>
</evidence>
<dbReference type="InterPro" id="IPR036388">
    <property type="entry name" value="WH-like_DNA-bd_sf"/>
</dbReference>
<keyword evidence="3" id="KW-0804">Transcription</keyword>
<dbReference type="Gene3D" id="1.10.10.10">
    <property type="entry name" value="Winged helix-like DNA-binding domain superfamily/Winged helix DNA-binding domain"/>
    <property type="match status" value="1"/>
</dbReference>
<dbReference type="PANTHER" id="PTHR33204">
    <property type="entry name" value="TRANSCRIPTIONAL REGULATOR, MARR FAMILY"/>
    <property type="match status" value="1"/>
</dbReference>
<keyword evidence="6" id="KW-1185">Reference proteome</keyword>
<gene>
    <name evidence="5" type="ORF">J2T57_002327</name>
</gene>
<dbReference type="PANTHER" id="PTHR33204:SF18">
    <property type="entry name" value="TRANSCRIPTIONAL REGULATORY PROTEIN"/>
    <property type="match status" value="1"/>
</dbReference>
<dbReference type="EMBL" id="JALJXV010000005">
    <property type="protein sequence ID" value="MCP1675179.1"/>
    <property type="molecule type" value="Genomic_DNA"/>
</dbReference>
<accession>A0AAE3G510</accession>
<dbReference type="InterPro" id="IPR036390">
    <property type="entry name" value="WH_DNA-bd_sf"/>
</dbReference>
<dbReference type="RefSeq" id="WP_253478233.1">
    <property type="nucleotide sequence ID" value="NZ_JALJXV010000005.1"/>
</dbReference>
<proteinExistence type="predicted"/>
<keyword evidence="1" id="KW-0805">Transcription regulation</keyword>
<dbReference type="InterPro" id="IPR002577">
    <property type="entry name" value="HTH_HxlR"/>
</dbReference>
<sequence>MKGYGQFCPLALASEIVGERWTTLVIRELMLGSHRFNEIHRGVPRMSPTLLTRRLRTLEKAGIVERRRSGGRTEYVLSEAGAELAPTLESLAVWSKRRLPATLSEDRADPDLVMWDMHRRMHLERMPHTRTVIQFEFTDQPVVKRLRWIIGDSSGVDLCITDPGLDADLFVTTDSGTITLVWYGDLPLRRALTDGQIRLHGPRRLCEAFPSWLQLSLLADIPRRRPAATEV</sequence>
<dbReference type="SUPFAM" id="SSF55718">
    <property type="entry name" value="SCP-like"/>
    <property type="match status" value="1"/>
</dbReference>
<evidence type="ECO:0000259" key="4">
    <source>
        <dbReference type="PROSITE" id="PS51118"/>
    </source>
</evidence>
<dbReference type="AlphaFoldDB" id="A0AAE3G510"/>
<comment type="caution">
    <text evidence="5">The sequence shown here is derived from an EMBL/GenBank/DDBJ whole genome shotgun (WGS) entry which is preliminary data.</text>
</comment>
<dbReference type="SUPFAM" id="SSF46785">
    <property type="entry name" value="Winged helix' DNA-binding domain"/>
    <property type="match status" value="1"/>
</dbReference>
<dbReference type="PROSITE" id="PS51118">
    <property type="entry name" value="HTH_HXLR"/>
    <property type="match status" value="1"/>
</dbReference>